<dbReference type="AlphaFoldDB" id="A0A0L8HHT7"/>
<gene>
    <name evidence="2" type="ORF">OCBIM_22014210mg</name>
</gene>
<feature type="non-terminal residue" evidence="2">
    <location>
        <position position="157"/>
    </location>
</feature>
<feature type="compositionally biased region" description="Polar residues" evidence="1">
    <location>
        <begin position="116"/>
        <end position="149"/>
    </location>
</feature>
<proteinExistence type="predicted"/>
<protein>
    <submittedName>
        <fullName evidence="2">Uncharacterized protein</fullName>
    </submittedName>
</protein>
<dbReference type="EMBL" id="KQ418101">
    <property type="protein sequence ID" value="KOF88807.1"/>
    <property type="molecule type" value="Genomic_DNA"/>
</dbReference>
<feature type="region of interest" description="Disordered" evidence="1">
    <location>
        <begin position="106"/>
        <end position="157"/>
    </location>
</feature>
<organism evidence="2">
    <name type="scientific">Octopus bimaculoides</name>
    <name type="common">California two-spotted octopus</name>
    <dbReference type="NCBI Taxonomy" id="37653"/>
    <lineage>
        <taxon>Eukaryota</taxon>
        <taxon>Metazoa</taxon>
        <taxon>Spiralia</taxon>
        <taxon>Lophotrochozoa</taxon>
        <taxon>Mollusca</taxon>
        <taxon>Cephalopoda</taxon>
        <taxon>Coleoidea</taxon>
        <taxon>Octopodiformes</taxon>
        <taxon>Octopoda</taxon>
        <taxon>Incirrata</taxon>
        <taxon>Octopodidae</taxon>
        <taxon>Octopus</taxon>
    </lineage>
</organism>
<reference evidence="2" key="1">
    <citation type="submission" date="2015-07" db="EMBL/GenBank/DDBJ databases">
        <title>MeaNS - Measles Nucleotide Surveillance Program.</title>
        <authorList>
            <person name="Tran T."/>
            <person name="Druce J."/>
        </authorList>
    </citation>
    <scope>NUCLEOTIDE SEQUENCE</scope>
    <source>
        <strain evidence="2">UCB-OBI-ISO-001</strain>
        <tissue evidence="2">Gonad</tissue>
    </source>
</reference>
<accession>A0A0L8HHT7</accession>
<sequence length="157" mass="17107">MDHRDLAAVSSRLTDCTVCVCVDQIGHKYLVIAVELQSLLNQLTSNEHQYDTLIVRLVTRSGVNWSLNHQALASRSHYQVLAISPNHLAPAIRLPPLGSGQQVNYQVPTIRPQPPGSSYQAPITRLQPSASGQQAPTTRLQPPGSSHQAPATRLQPP</sequence>
<evidence type="ECO:0000313" key="2">
    <source>
        <dbReference type="EMBL" id="KOF88807.1"/>
    </source>
</evidence>
<evidence type="ECO:0000256" key="1">
    <source>
        <dbReference type="SAM" id="MobiDB-lite"/>
    </source>
</evidence>
<name>A0A0L8HHT7_OCTBM</name>